<name>A0A9P3GGM9_9APHY</name>
<evidence type="ECO:0000313" key="2">
    <source>
        <dbReference type="Proteomes" id="UP000703269"/>
    </source>
</evidence>
<reference evidence="1 2" key="1">
    <citation type="submission" date="2021-08" db="EMBL/GenBank/DDBJ databases">
        <title>Draft Genome Sequence of Phanerochaete sordida strain YK-624.</title>
        <authorList>
            <person name="Mori T."/>
            <person name="Dohra H."/>
            <person name="Suzuki T."/>
            <person name="Kawagishi H."/>
            <person name="Hirai H."/>
        </authorList>
    </citation>
    <scope>NUCLEOTIDE SEQUENCE [LARGE SCALE GENOMIC DNA]</scope>
    <source>
        <strain evidence="1 2">YK-624</strain>
    </source>
</reference>
<dbReference type="EMBL" id="BPQB01000051">
    <property type="protein sequence ID" value="GJE95643.1"/>
    <property type="molecule type" value="Genomic_DNA"/>
</dbReference>
<proteinExistence type="predicted"/>
<organism evidence="1 2">
    <name type="scientific">Phanerochaete sordida</name>
    <dbReference type="NCBI Taxonomy" id="48140"/>
    <lineage>
        <taxon>Eukaryota</taxon>
        <taxon>Fungi</taxon>
        <taxon>Dikarya</taxon>
        <taxon>Basidiomycota</taxon>
        <taxon>Agaricomycotina</taxon>
        <taxon>Agaricomycetes</taxon>
        <taxon>Polyporales</taxon>
        <taxon>Phanerochaetaceae</taxon>
        <taxon>Phanerochaete</taxon>
    </lineage>
</organism>
<keyword evidence="2" id="KW-1185">Reference proteome</keyword>
<dbReference type="Proteomes" id="UP000703269">
    <property type="component" value="Unassembled WGS sequence"/>
</dbReference>
<protein>
    <submittedName>
        <fullName evidence="1">Uncharacterized protein</fullName>
    </submittedName>
</protein>
<sequence>MLPAEILHGVIELYVATHIDETVESQAQGFQDEEDDDNLQAARSIVSRPIVSCLLATYQFRQITLEILSKYLGIPLAATNDRLESSPWPRLAAVRAFALTNSTTGIAAAEFTLMMRASPALSVYVFAAAALHQLHLVPRPYDVAALTIDHAALSAAEAQWKDALRVASTACDRVASAPLRMQLVLRRHAHGVLAKATLAQKYGRLLPMLVRRLSALYLFQAHDAKRDYEYLPTFWPHLSRTLRNVENETLGERKPRRGEEAVMPEAHTITDLCVMLQQVVDIDVAQSEGYSACHARACALKADFEQISRMSSVS</sequence>
<evidence type="ECO:0000313" key="1">
    <source>
        <dbReference type="EMBL" id="GJE95643.1"/>
    </source>
</evidence>
<dbReference type="AlphaFoldDB" id="A0A9P3GGM9"/>
<comment type="caution">
    <text evidence="1">The sequence shown here is derived from an EMBL/GenBank/DDBJ whole genome shotgun (WGS) entry which is preliminary data.</text>
</comment>
<accession>A0A9P3GGM9</accession>
<gene>
    <name evidence="1" type="ORF">PsYK624_118290</name>
</gene>